<gene>
    <name evidence="2" type="ORF">N482_22555</name>
</gene>
<dbReference type="AlphaFoldDB" id="A0A167HPW1"/>
<organism evidence="2 3">
    <name type="scientific">Pseudoalteromonas luteoviolacea NCIMB 1942</name>
    <dbReference type="NCBI Taxonomy" id="1365253"/>
    <lineage>
        <taxon>Bacteria</taxon>
        <taxon>Pseudomonadati</taxon>
        <taxon>Pseudomonadota</taxon>
        <taxon>Gammaproteobacteria</taxon>
        <taxon>Alteromonadales</taxon>
        <taxon>Pseudoalteromonadaceae</taxon>
        <taxon>Pseudoalteromonas</taxon>
    </lineage>
</organism>
<reference evidence="2 3" key="1">
    <citation type="submission" date="2013-07" db="EMBL/GenBank/DDBJ databases">
        <title>Comparative Genomic and Metabolomic Analysis of Twelve Strains of Pseudoalteromonas luteoviolacea.</title>
        <authorList>
            <person name="Vynne N.G."/>
            <person name="Mansson M."/>
            <person name="Gram L."/>
        </authorList>
    </citation>
    <scope>NUCLEOTIDE SEQUENCE [LARGE SCALE GENOMIC DNA]</scope>
    <source>
        <strain evidence="2 3">NCIMB 1942</strain>
    </source>
</reference>
<comment type="caution">
    <text evidence="2">The sequence shown here is derived from an EMBL/GenBank/DDBJ whole genome shotgun (WGS) entry which is preliminary data.</text>
</comment>
<feature type="transmembrane region" description="Helical" evidence="1">
    <location>
        <begin position="38"/>
        <end position="55"/>
    </location>
</feature>
<keyword evidence="1" id="KW-1133">Transmembrane helix</keyword>
<dbReference type="PATRIC" id="fig|1365253.3.peg.345"/>
<evidence type="ECO:0000313" key="3">
    <source>
        <dbReference type="Proteomes" id="UP000076587"/>
    </source>
</evidence>
<dbReference type="EMBL" id="AUXT01000012">
    <property type="protein sequence ID" value="KZN58369.1"/>
    <property type="molecule type" value="Genomic_DNA"/>
</dbReference>
<name>A0A167HPW1_9GAMM</name>
<feature type="transmembrane region" description="Helical" evidence="1">
    <location>
        <begin position="76"/>
        <end position="95"/>
    </location>
</feature>
<protein>
    <recommendedName>
        <fullName evidence="4">SH3b domain-containing protein</fullName>
    </recommendedName>
</protein>
<accession>A0A167HPW1</accession>
<keyword evidence="1" id="KW-0472">Membrane</keyword>
<proteinExistence type="predicted"/>
<evidence type="ECO:0008006" key="4">
    <source>
        <dbReference type="Google" id="ProtNLM"/>
    </source>
</evidence>
<dbReference type="Proteomes" id="UP000076587">
    <property type="component" value="Unassembled WGS sequence"/>
</dbReference>
<sequence>MKFSFLLNFGGEGSISIKVIKKYQGHKSGHKTAGLFRFARSVASYFLSFIAALALKDDEMDFKTCIDKLEIISKTTGIVASIFALCALFLPSSIWKVAESQIAQIYGANGWVYYEVGEEREITKDGNFYLLKESPTGYYNEIEVGDKLRVVGNANFRSGKGSNEPKTFVLVDGDCVIITSKPREEYSVKNAKSGGWLKVATSPCGLF</sequence>
<evidence type="ECO:0000256" key="1">
    <source>
        <dbReference type="SAM" id="Phobius"/>
    </source>
</evidence>
<evidence type="ECO:0000313" key="2">
    <source>
        <dbReference type="EMBL" id="KZN58369.1"/>
    </source>
</evidence>
<keyword evidence="1" id="KW-0812">Transmembrane</keyword>